<evidence type="ECO:0000313" key="3">
    <source>
        <dbReference type="Proteomes" id="UP000494216"/>
    </source>
</evidence>
<feature type="transmembrane region" description="Helical" evidence="1">
    <location>
        <begin position="60"/>
        <end position="82"/>
    </location>
</feature>
<proteinExistence type="predicted"/>
<feature type="transmembrane region" description="Helical" evidence="1">
    <location>
        <begin position="30"/>
        <end position="53"/>
    </location>
</feature>
<protein>
    <submittedName>
        <fullName evidence="2">Uncharacterized protein</fullName>
    </submittedName>
</protein>
<comment type="caution">
    <text evidence="2">The sequence shown here is derived from an EMBL/GenBank/DDBJ whole genome shotgun (WGS) entry which is preliminary data.</text>
</comment>
<sequence>MLLLAKIAGIIVLVWFYMTAKEKGEQPFKWAIIGLIGYWLTWWIVNLSIVSFLRPHLIENFTAVFILAQVPALCAIGAAVLIRKKLLADVAEANKPG</sequence>
<gene>
    <name evidence="2" type="ORF">METHB2_210051</name>
</gene>
<keyword evidence="1" id="KW-0812">Transmembrane</keyword>
<keyword evidence="1" id="KW-1133">Transmembrane helix</keyword>
<dbReference type="EMBL" id="CADCXN010000049">
    <property type="protein sequence ID" value="CAA9890419.1"/>
    <property type="molecule type" value="Genomic_DNA"/>
</dbReference>
<dbReference type="AlphaFoldDB" id="A0A8S0WA20"/>
<reference evidence="2 3" key="1">
    <citation type="submission" date="2020-02" db="EMBL/GenBank/DDBJ databases">
        <authorList>
            <person name="Hogendoorn C."/>
        </authorList>
    </citation>
    <scope>NUCLEOTIDE SEQUENCE [LARGE SCALE GENOMIC DNA]</scope>
    <source>
        <strain evidence="2">METHB21</strain>
    </source>
</reference>
<keyword evidence="1" id="KW-0472">Membrane</keyword>
<evidence type="ECO:0000313" key="2">
    <source>
        <dbReference type="EMBL" id="CAA9890419.1"/>
    </source>
</evidence>
<evidence type="ECO:0000256" key="1">
    <source>
        <dbReference type="SAM" id="Phobius"/>
    </source>
</evidence>
<accession>A0A8S0WA20</accession>
<organism evidence="2 3">
    <name type="scientific">Candidatus Methylobacter favarea</name>
    <dbReference type="NCBI Taxonomy" id="2707345"/>
    <lineage>
        <taxon>Bacteria</taxon>
        <taxon>Pseudomonadati</taxon>
        <taxon>Pseudomonadota</taxon>
        <taxon>Gammaproteobacteria</taxon>
        <taxon>Methylococcales</taxon>
        <taxon>Methylococcaceae</taxon>
        <taxon>Methylobacter</taxon>
    </lineage>
</organism>
<dbReference type="Proteomes" id="UP000494216">
    <property type="component" value="Unassembled WGS sequence"/>
</dbReference>
<dbReference type="RefSeq" id="WP_174625350.1">
    <property type="nucleotide sequence ID" value="NZ_CADCXN010000049.1"/>
</dbReference>
<name>A0A8S0WA20_9GAMM</name>
<keyword evidence="3" id="KW-1185">Reference proteome</keyword>